<evidence type="ECO:0000256" key="14">
    <source>
        <dbReference type="SAM" id="MobiDB-lite"/>
    </source>
</evidence>
<evidence type="ECO:0000256" key="12">
    <source>
        <dbReference type="ARBA" id="ARBA00052293"/>
    </source>
</evidence>
<keyword evidence="6" id="KW-0320">Glycogen biosynthesis</keyword>
<dbReference type="GO" id="GO:0008466">
    <property type="term" value="F:glycogenin glucosyltransferase activity"/>
    <property type="evidence" value="ECO:0007669"/>
    <property type="project" value="UniProtKB-EC"/>
</dbReference>
<dbReference type="EC" id="2.4.1.186" evidence="10"/>
<dbReference type="CDD" id="cd02537">
    <property type="entry name" value="GT8_Glycogenin"/>
    <property type="match status" value="1"/>
</dbReference>
<keyword evidence="8" id="KW-0464">Manganese</keyword>
<dbReference type="WBParaSite" id="SSLN_0000858401-mRNA-1">
    <property type="protein sequence ID" value="SSLN_0000858401-mRNA-1"/>
    <property type="gene ID" value="SSLN_0000858401"/>
</dbReference>
<comment type="catalytic activity">
    <reaction evidence="12">
        <text>L-tyrosyl-[glycogenin] + UDP-alpha-D-glucose = alpha-D-glucosyl-L-tyrosyl-[glycogenin] + UDP + H(+)</text>
        <dbReference type="Rhea" id="RHEA:23360"/>
        <dbReference type="Rhea" id="RHEA-COMP:14604"/>
        <dbReference type="Rhea" id="RHEA-COMP:14605"/>
        <dbReference type="ChEBI" id="CHEBI:15378"/>
        <dbReference type="ChEBI" id="CHEBI:46858"/>
        <dbReference type="ChEBI" id="CHEBI:58223"/>
        <dbReference type="ChEBI" id="CHEBI:58885"/>
        <dbReference type="ChEBI" id="CHEBI:140573"/>
        <dbReference type="EC" id="2.4.1.186"/>
    </reaction>
</comment>
<evidence type="ECO:0000256" key="11">
    <source>
        <dbReference type="ARBA" id="ARBA00050886"/>
    </source>
</evidence>
<protein>
    <recommendedName>
        <fullName evidence="10">glycogenin glucosyltransferase</fullName>
        <ecNumber evidence="10">2.4.1.186</ecNumber>
    </recommendedName>
</protein>
<evidence type="ECO:0000256" key="7">
    <source>
        <dbReference type="ARBA" id="ARBA00023180"/>
    </source>
</evidence>
<feature type="region of interest" description="Disordered" evidence="14">
    <location>
        <begin position="553"/>
        <end position="620"/>
    </location>
</feature>
<feature type="compositionally biased region" description="Basic residues" evidence="14">
    <location>
        <begin position="584"/>
        <end position="594"/>
    </location>
</feature>
<evidence type="ECO:0000256" key="9">
    <source>
        <dbReference type="ARBA" id="ARBA00038162"/>
    </source>
</evidence>
<dbReference type="GO" id="GO:0046872">
    <property type="term" value="F:metal ion binding"/>
    <property type="evidence" value="ECO:0007669"/>
    <property type="project" value="UniProtKB-KW"/>
</dbReference>
<evidence type="ECO:0000256" key="13">
    <source>
        <dbReference type="ARBA" id="ARBA00057883"/>
    </source>
</evidence>
<dbReference type="Gene3D" id="3.90.550.10">
    <property type="entry name" value="Spore Coat Polysaccharide Biosynthesis Protein SpsA, Chain A"/>
    <property type="match status" value="1"/>
</dbReference>
<dbReference type="GO" id="GO:0005978">
    <property type="term" value="P:glycogen biosynthetic process"/>
    <property type="evidence" value="ECO:0007669"/>
    <property type="project" value="UniProtKB-KW"/>
</dbReference>
<dbReference type="InterPro" id="IPR050587">
    <property type="entry name" value="GNT1/Glycosyltrans_8"/>
</dbReference>
<keyword evidence="5" id="KW-0479">Metal-binding</keyword>
<feature type="region of interest" description="Disordered" evidence="14">
    <location>
        <begin position="800"/>
        <end position="819"/>
    </location>
</feature>
<dbReference type="InterPro" id="IPR029044">
    <property type="entry name" value="Nucleotide-diphossugar_trans"/>
</dbReference>
<evidence type="ECO:0000313" key="15">
    <source>
        <dbReference type="WBParaSite" id="SSLN_0000858401-mRNA-1"/>
    </source>
</evidence>
<feature type="region of interest" description="Disordered" evidence="14">
    <location>
        <begin position="338"/>
        <end position="460"/>
    </location>
</feature>
<proteinExistence type="inferred from homology"/>
<feature type="compositionally biased region" description="Basic and acidic residues" evidence="14">
    <location>
        <begin position="563"/>
        <end position="577"/>
    </location>
</feature>
<dbReference type="PANTHER" id="PTHR11183">
    <property type="entry name" value="GLYCOGENIN SUBFAMILY MEMBER"/>
    <property type="match status" value="1"/>
</dbReference>
<comment type="catalytic activity">
    <reaction evidence="11">
        <text>[1,4-alpha-D-glucosyl](n)-L-tyrosyl-[glycogenin] + UDP-alpha-D-glucose = [1,4-alpha-D-glucosyl](n+1)-L-tyrosyl-[glycogenin] + UDP + H(+)</text>
        <dbReference type="Rhea" id="RHEA:56560"/>
        <dbReference type="Rhea" id="RHEA-COMP:14606"/>
        <dbReference type="Rhea" id="RHEA-COMP:14607"/>
        <dbReference type="ChEBI" id="CHEBI:15378"/>
        <dbReference type="ChEBI" id="CHEBI:58223"/>
        <dbReference type="ChEBI" id="CHEBI:58885"/>
        <dbReference type="ChEBI" id="CHEBI:140574"/>
        <dbReference type="EC" id="2.4.1.186"/>
    </reaction>
</comment>
<comment type="similarity">
    <text evidence="9">Belongs to the glycosyltransferase 8 family. Glycogenin subfamily.</text>
</comment>
<feature type="region of interest" description="Disordered" evidence="14">
    <location>
        <begin position="657"/>
        <end position="691"/>
    </location>
</feature>
<feature type="compositionally biased region" description="Polar residues" evidence="14">
    <location>
        <begin position="394"/>
        <end position="410"/>
    </location>
</feature>
<accession>A0A183SVK6</accession>
<sequence length="929" mass="105305">LVLGHSLRLVNTRKELTVLITEGVPHSFRRLLKEVYENVIVVKRLQSKDNNSAYFLNRPNLGTTYTKLHCWKLTEFSKAVFLDADIIVKFSAAPDTSWPDMFNSGVFVFKPSLTIYEDLLKLASTESSFDGGDQGLLNEYFKDWNQLTLSNHLAFAYNCSCWVLPHDLNIFYTRAPAWKKFNASVKAAHFTGIIKPWTHRMAANDGAIIHAMNMIDCAASVYTTAEQTGVLAFWWAVFFKFVKPVLSEGMVSIKDFIPFQLQFLATTWDPVLPVPPPPPTPPSSWLPAQHHAETEFWNRTENYHPEFHDTKFYDMHAGQRTDQTGTYKEYYEFQVNDSTPKEPEHHRYYQQQQQQQHHQHHYPPRHQEQPQPECHHHHNHHQHHEERQEDHWQYQETQQHPHAQTQSQGDQHWEKENYPWPTSEHAQPGGAFEQKAAPPAPEYSDEPSQCRICHPEGSVPPTDSQLPLTAAVIQEEAPAVAPEVKTPLYYAPRATCSECLREMKWSRHYIDPINRNMRPDIFPLPTRSTTRLRIRPRSIPLGLANLQYFNPISPGRNSAEGQQKVEPEKLKKPEHVLRGNSRQKGIHNKLHQVQKPRPQPVGKKRSSKTTKTKFSGESTAKDTPLKRFILEDPCTLGSEKTRPLVLKTLPDEKKTVFETQEQGSEPPKTDTTDAAGKLTGKGLPRGSSMALSDASTFATGKDLEGVSRLNYTSTKKIAEEGKSTAERKANPFAGKLSPLIEKAKPPSSTSSKADAKPVSTKDKNRIATDLPTLAVTQDAITPKKTKKNEGFRQPISPIFIFPSLDGKPPSPAVNAEKSGLEEGGLRKNESLEGQKFGTYATQESSPVGTKQTIQGMKSSRSIPQMSPVEIGHLCERHRPRPPPPEWKMYAWERGEIDYMGADRFSNILARIRSTIQENDADNLPIGTWL</sequence>
<feature type="compositionally biased region" description="Basic and acidic residues" evidence="14">
    <location>
        <begin position="753"/>
        <end position="762"/>
    </location>
</feature>
<comment type="function">
    <text evidence="13">Self-glucosylating initiator of glycogen synthesis. It catalyzes the formation of a short alpha (1,4)-glucosyl chain covalently attached via a glucose 1-O-tyrosyl linkage to internal tyrosine residues and these chains act as primers for the elongation reaction catalyzed by glycogen synthase.</text>
</comment>
<feature type="compositionally biased region" description="Basic residues" evidence="14">
    <location>
        <begin position="602"/>
        <end position="611"/>
    </location>
</feature>
<comment type="cofactor">
    <cofactor evidence="1">
        <name>Mn(2+)</name>
        <dbReference type="ChEBI" id="CHEBI:29035"/>
    </cofactor>
</comment>
<feature type="region of interest" description="Disordered" evidence="14">
    <location>
        <begin position="721"/>
        <end position="762"/>
    </location>
</feature>
<evidence type="ECO:0000256" key="5">
    <source>
        <dbReference type="ARBA" id="ARBA00022723"/>
    </source>
</evidence>
<organism evidence="15">
    <name type="scientific">Schistocephalus solidus</name>
    <name type="common">Tapeworm</name>
    <dbReference type="NCBI Taxonomy" id="70667"/>
    <lineage>
        <taxon>Eukaryota</taxon>
        <taxon>Metazoa</taxon>
        <taxon>Spiralia</taxon>
        <taxon>Lophotrochozoa</taxon>
        <taxon>Platyhelminthes</taxon>
        <taxon>Cestoda</taxon>
        <taxon>Eucestoda</taxon>
        <taxon>Diphyllobothriidea</taxon>
        <taxon>Diphyllobothriidae</taxon>
        <taxon>Schistocephalus</taxon>
    </lineage>
</organism>
<evidence type="ECO:0000256" key="6">
    <source>
        <dbReference type="ARBA" id="ARBA00023056"/>
    </source>
</evidence>
<reference evidence="15" key="1">
    <citation type="submission" date="2016-06" db="UniProtKB">
        <authorList>
            <consortium name="WormBaseParasite"/>
        </authorList>
    </citation>
    <scope>IDENTIFICATION</scope>
</reference>
<evidence type="ECO:0000256" key="3">
    <source>
        <dbReference type="ARBA" id="ARBA00022490"/>
    </source>
</evidence>
<feature type="compositionally biased region" description="Basic and acidic residues" evidence="14">
    <location>
        <begin position="383"/>
        <end position="393"/>
    </location>
</feature>
<evidence type="ECO:0000256" key="8">
    <source>
        <dbReference type="ARBA" id="ARBA00023211"/>
    </source>
</evidence>
<dbReference type="AlphaFoldDB" id="A0A183SVK6"/>
<evidence type="ECO:0000256" key="2">
    <source>
        <dbReference type="ARBA" id="ARBA00004496"/>
    </source>
</evidence>
<dbReference type="GO" id="GO:0005737">
    <property type="term" value="C:cytoplasm"/>
    <property type="evidence" value="ECO:0007669"/>
    <property type="project" value="UniProtKB-SubCell"/>
</dbReference>
<evidence type="ECO:0000256" key="4">
    <source>
        <dbReference type="ARBA" id="ARBA00022679"/>
    </source>
</evidence>
<dbReference type="SUPFAM" id="SSF53448">
    <property type="entry name" value="Nucleotide-diphospho-sugar transferases"/>
    <property type="match status" value="1"/>
</dbReference>
<evidence type="ECO:0000256" key="1">
    <source>
        <dbReference type="ARBA" id="ARBA00001936"/>
    </source>
</evidence>
<dbReference type="FunFam" id="3.90.550.10:FF:000092">
    <property type="entry name" value="Glycogenin 2"/>
    <property type="match status" value="1"/>
</dbReference>
<keyword evidence="3" id="KW-0963">Cytoplasm</keyword>
<evidence type="ECO:0000256" key="10">
    <source>
        <dbReference type="ARBA" id="ARBA00038934"/>
    </source>
</evidence>
<keyword evidence="7" id="KW-0325">Glycoprotein</keyword>
<keyword evidence="4" id="KW-0808">Transferase</keyword>
<name>A0A183SVK6_SCHSO</name>
<comment type="subcellular location">
    <subcellularLocation>
        <location evidence="2">Cytoplasm</location>
    </subcellularLocation>
</comment>